<feature type="domain" description="SLH" evidence="3">
    <location>
        <begin position="1120"/>
        <end position="1183"/>
    </location>
</feature>
<proteinExistence type="predicted"/>
<dbReference type="PROSITE" id="PS51272">
    <property type="entry name" value="SLH"/>
    <property type="match status" value="3"/>
</dbReference>
<dbReference type="Gene3D" id="1.50.10.20">
    <property type="match status" value="1"/>
</dbReference>
<dbReference type="InterPro" id="IPR008930">
    <property type="entry name" value="Terpenoid_cyclase/PrenylTrfase"/>
</dbReference>
<feature type="signal peptide" evidence="2">
    <location>
        <begin position="1"/>
        <end position="32"/>
    </location>
</feature>
<evidence type="ECO:0000313" key="4">
    <source>
        <dbReference type="EMBL" id="MBB3150357.1"/>
    </source>
</evidence>
<keyword evidence="5" id="KW-1185">Reference proteome</keyword>
<feature type="domain" description="SLH" evidence="3">
    <location>
        <begin position="1184"/>
        <end position="1237"/>
    </location>
</feature>
<evidence type="ECO:0000259" key="3">
    <source>
        <dbReference type="PROSITE" id="PS51272"/>
    </source>
</evidence>
<dbReference type="InterPro" id="IPR027954">
    <property type="entry name" value="Transcobalamin-like_C"/>
</dbReference>
<dbReference type="Pfam" id="PF00395">
    <property type="entry name" value="SLH"/>
    <property type="match status" value="3"/>
</dbReference>
<dbReference type="AlphaFoldDB" id="A0A7W5G8X3"/>
<dbReference type="CDD" id="cd00688">
    <property type="entry name" value="ISOPREN_C2_like"/>
    <property type="match status" value="1"/>
</dbReference>
<protein>
    <recommendedName>
        <fullName evidence="3">SLH domain-containing protein</fullName>
    </recommendedName>
</protein>
<keyword evidence="2" id="KW-0732">Signal</keyword>
<organism evidence="4 5">
    <name type="scientific">Paenibacillus endophyticus</name>
    <dbReference type="NCBI Taxonomy" id="1294268"/>
    <lineage>
        <taxon>Bacteria</taxon>
        <taxon>Bacillati</taxon>
        <taxon>Bacillota</taxon>
        <taxon>Bacilli</taxon>
        <taxon>Bacillales</taxon>
        <taxon>Paenibacillaceae</taxon>
        <taxon>Paenibacillus</taxon>
    </lineage>
</organism>
<dbReference type="Gene3D" id="2.170.130.30">
    <property type="match status" value="3"/>
</dbReference>
<feature type="domain" description="SLH" evidence="3">
    <location>
        <begin position="1058"/>
        <end position="1119"/>
    </location>
</feature>
<accession>A0A7W5G8X3</accession>
<reference evidence="4 5" key="1">
    <citation type="submission" date="2020-08" db="EMBL/GenBank/DDBJ databases">
        <title>Genomic Encyclopedia of Type Strains, Phase III (KMG-III): the genomes of soil and plant-associated and newly described type strains.</title>
        <authorList>
            <person name="Whitman W."/>
        </authorList>
    </citation>
    <scope>NUCLEOTIDE SEQUENCE [LARGE SCALE GENOMIC DNA]</scope>
    <source>
        <strain evidence="4 5">CECT 8234</strain>
    </source>
</reference>
<feature type="chain" id="PRO_5031088565" description="SLH domain-containing protein" evidence="2">
    <location>
        <begin position="33"/>
        <end position="1237"/>
    </location>
</feature>
<dbReference type="EMBL" id="JACHXW010000001">
    <property type="protein sequence ID" value="MBB3150357.1"/>
    <property type="molecule type" value="Genomic_DNA"/>
</dbReference>
<dbReference type="PANTHER" id="PTHR10559:SF18">
    <property type="entry name" value="TRANSCOBALAMIN II"/>
    <property type="match status" value="1"/>
</dbReference>
<dbReference type="InterPro" id="IPR001119">
    <property type="entry name" value="SLH_dom"/>
</dbReference>
<dbReference type="PANTHER" id="PTHR10559">
    <property type="entry name" value="TRANSCOBALAMIN-1/GASTRIC INTRINSIC FACTOR"/>
    <property type="match status" value="1"/>
</dbReference>
<sequence>MLTLKKFMRKSLPVILSFVLIFSVWSPQVSKAADHNANASLNEMIARTVDYYKAKAKDEVLDSWMDIVALWGAGQNLNDGVWKLPSWKTTEPTGASKLDPNESDTGHIRYIYSLLAMGEDPAHAWGSDRNLYAELAAQQNTSTGAFGTPNKHMWAMHALETGEKLGSDVGDWNANAKQKAIDFLLDQQLADGGFAFFGSTSDPDMTGMGLLALGNYQNDSAVQQSIARIKSFLKTKQLNNERVMYGDNSNSMSAVVSGLMAVGEDLLSNEWMVDGKSVLDSYSAFQLQNGSFKWMESGTDANPMATNQALIALNDIKYQKSIWYRFAETKQPITVNLEVDGISDVIYADQATTVPQIKKPATALDALKNALDQAVPPVEYNIVDSSFGAYVKGIAGEEAGTFSGWDGWMYEVNGVAPNVGASAYQLQPNDKVRFYYSRYPAISTSATIEAGQTDPQVDITLVGDEFSEQANEAGNWSFVAEDSGLTVQSIEKVDAQQATIHLSGQASGKSFKIQALKMALEGKQDSNIVSIRVPIAAKLQVDGISGSIFNQQMVTIKNTEEPATALDLLKQALDQAAPKINYKIVDSSFGAYVSSINGEAAGTFGGWDGWMYEVNGVAPSVGASAYELKNDDVVRFYYSRWPAISTAAQIVNGATNPSVEVTLVGDEFTAAADDIANWDINIGSTELQVSSLVKDGNKVTIALGGTAKGGAVTIKALGAALVGGNDSESISVIVPRVISSNDDQTIAINENENAVLVTDSGTGMLTNNVKLTFESAALPKIIAERGNTRLEIPAHTAVTSIWNKELLLPKALNMEDSGLNAKLNTVLASSNKKIDSVDARLQIGGNGDIQFSQHVTLTIKGQGSKEAGFVDHAGVFTPIKKYADSTVQTDDVYAYSQNGDLIIQTKHFTEFLAYTTSALSTGGGGGLPIAQSITLSVEKRSINEADFVTPYAFTIAEGDTAFAALQKALDQKGLSLNYSGTGATIYVQAIGGLAQFDKGAGSGWMYSVNGVFPKVSAGVYTLKNGDVLRWQYTTNLGEDLGAPNASEENGGQQPGQTPTEYSDQTEISAWALEAVTKATELGFMNGTSTVNPKFEPKRQLTRAEFAALVVKYSGAEQVQADSGFKDVTKQNWYYGYVAAAKEKGLMSGVTGTTFSPNAPITRQEMAAVLVRLKDLVDDHAPQAAIKDKDAVSAWAIPFVNVAYQKGLMTGDQGMFNPQALVTREMAAVTIIRLHELK</sequence>
<gene>
    <name evidence="4" type="ORF">FHS16_000389</name>
</gene>
<dbReference type="RefSeq" id="WP_183558103.1">
    <property type="nucleotide sequence ID" value="NZ_CBCSLB010000001.1"/>
</dbReference>
<feature type="compositionally biased region" description="Polar residues" evidence="1">
    <location>
        <begin position="1046"/>
        <end position="1063"/>
    </location>
</feature>
<evidence type="ECO:0000313" key="5">
    <source>
        <dbReference type="Proteomes" id="UP000518605"/>
    </source>
</evidence>
<dbReference type="Pfam" id="PF14478">
    <property type="entry name" value="DUF4430"/>
    <property type="match status" value="3"/>
</dbReference>
<comment type="caution">
    <text evidence="4">The sequence shown here is derived from an EMBL/GenBank/DDBJ whole genome shotgun (WGS) entry which is preliminary data.</text>
</comment>
<evidence type="ECO:0000256" key="2">
    <source>
        <dbReference type="SAM" id="SignalP"/>
    </source>
</evidence>
<evidence type="ECO:0000256" key="1">
    <source>
        <dbReference type="SAM" id="MobiDB-lite"/>
    </source>
</evidence>
<dbReference type="InterPro" id="IPR051588">
    <property type="entry name" value="Cobalamin_Transport"/>
</dbReference>
<name>A0A7W5G8X3_9BACL</name>
<dbReference type="Proteomes" id="UP000518605">
    <property type="component" value="Unassembled WGS sequence"/>
</dbReference>
<feature type="region of interest" description="Disordered" evidence="1">
    <location>
        <begin position="1039"/>
        <end position="1063"/>
    </location>
</feature>
<dbReference type="SUPFAM" id="SSF48239">
    <property type="entry name" value="Terpenoid cyclases/Protein prenyltransferases"/>
    <property type="match status" value="1"/>
</dbReference>